<reference evidence="3" key="1">
    <citation type="journal article" date="2019" name="Int. J. Syst. Evol. Microbiol.">
        <title>The Global Catalogue of Microorganisms (GCM) 10K type strain sequencing project: providing services to taxonomists for standard genome sequencing and annotation.</title>
        <authorList>
            <consortium name="The Broad Institute Genomics Platform"/>
            <consortium name="The Broad Institute Genome Sequencing Center for Infectious Disease"/>
            <person name="Wu L."/>
            <person name="Ma J."/>
        </authorList>
    </citation>
    <scope>NUCLEOTIDE SEQUENCE [LARGE SCALE GENOMIC DNA]</scope>
    <source>
        <strain evidence="3">CGMCC 1.15774</strain>
    </source>
</reference>
<gene>
    <name evidence="2" type="ORF">ACFOWS_12335</name>
</gene>
<evidence type="ECO:0000313" key="2">
    <source>
        <dbReference type="EMBL" id="MFC4220931.1"/>
    </source>
</evidence>
<dbReference type="RefSeq" id="WP_379764959.1">
    <property type="nucleotide sequence ID" value="NZ_JBHSCL010000007.1"/>
</dbReference>
<protein>
    <submittedName>
        <fullName evidence="2">Uncharacterized protein</fullName>
    </submittedName>
</protein>
<sequence length="42" mass="5069">MLYKIILFLNIISLAIVIYVLASYVRDMRRRNEHKNQDDAMQ</sequence>
<keyword evidence="1" id="KW-0812">Transmembrane</keyword>
<keyword evidence="3" id="KW-1185">Reference proteome</keyword>
<evidence type="ECO:0000313" key="3">
    <source>
        <dbReference type="Proteomes" id="UP001595841"/>
    </source>
</evidence>
<keyword evidence="1" id="KW-0472">Membrane</keyword>
<dbReference type="Proteomes" id="UP001595841">
    <property type="component" value="Unassembled WGS sequence"/>
</dbReference>
<evidence type="ECO:0000256" key="1">
    <source>
        <dbReference type="SAM" id="Phobius"/>
    </source>
</evidence>
<organism evidence="2 3">
    <name type="scientific">Flagellimonas marina</name>
    <dbReference type="NCBI Taxonomy" id="1775168"/>
    <lineage>
        <taxon>Bacteria</taxon>
        <taxon>Pseudomonadati</taxon>
        <taxon>Bacteroidota</taxon>
        <taxon>Flavobacteriia</taxon>
        <taxon>Flavobacteriales</taxon>
        <taxon>Flavobacteriaceae</taxon>
        <taxon>Flagellimonas</taxon>
    </lineage>
</organism>
<feature type="transmembrane region" description="Helical" evidence="1">
    <location>
        <begin position="6"/>
        <end position="25"/>
    </location>
</feature>
<proteinExistence type="predicted"/>
<accession>A0ABV8PNQ4</accession>
<name>A0ABV8PNQ4_9FLAO</name>
<dbReference type="EMBL" id="JBHSCL010000007">
    <property type="protein sequence ID" value="MFC4220931.1"/>
    <property type="molecule type" value="Genomic_DNA"/>
</dbReference>
<keyword evidence="1" id="KW-1133">Transmembrane helix</keyword>
<comment type="caution">
    <text evidence="2">The sequence shown here is derived from an EMBL/GenBank/DDBJ whole genome shotgun (WGS) entry which is preliminary data.</text>
</comment>